<evidence type="ECO:0000256" key="3">
    <source>
        <dbReference type="ARBA" id="ARBA00022519"/>
    </source>
</evidence>
<keyword evidence="6" id="KW-0012">Acyltransferase</keyword>
<accession>A0ABQ4QYZ1</accession>
<proteinExistence type="predicted"/>
<dbReference type="InterPro" id="IPR004960">
    <property type="entry name" value="LipA_acyltrans"/>
</dbReference>
<evidence type="ECO:0000256" key="7">
    <source>
        <dbReference type="SAM" id="MobiDB-lite"/>
    </source>
</evidence>
<gene>
    <name evidence="8" type="primary">lpxL</name>
    <name evidence="8" type="ORF">OPKNFCMD_2601</name>
</gene>
<name>A0ABQ4QYZ1_9HYPH</name>
<protein>
    <submittedName>
        <fullName evidence="8">Lipid A biosynthesis lauroyltransferase</fullName>
    </submittedName>
</protein>
<keyword evidence="4" id="KW-0808">Transferase</keyword>
<keyword evidence="9" id="KW-1185">Reference proteome</keyword>
<feature type="compositionally biased region" description="Low complexity" evidence="7">
    <location>
        <begin position="310"/>
        <end position="336"/>
    </location>
</feature>
<evidence type="ECO:0000256" key="5">
    <source>
        <dbReference type="ARBA" id="ARBA00023136"/>
    </source>
</evidence>
<dbReference type="PANTHER" id="PTHR30606:SF9">
    <property type="entry name" value="LIPID A BIOSYNTHESIS LAUROYLTRANSFERASE"/>
    <property type="match status" value="1"/>
</dbReference>
<sequence>MLRLKLRLYRLLSRLAGLPMVLVVRGLFAVARRLGPARAGAAGARIARALGPRLPSHRTALANLRHAFPERSEAEIRAIALGSWENLGRTGAEYAHLAAIFDYDPDAPTPGRIAVEGIEHFFALRDDGRPGLIFSAHLGNWELPAICAARFGLEASAVFRPPNSPAAAQLVQEVRRATMGGLTAAGPGAAFAMQGVVERGGHLGMLVDQHFTRGVVVDFLGRPALANPLLAKLARHYECPVHGVRVIRLPEGRFRLELTPALDLPRDAAGAIDVRGAMQAMTDVIAGWVRDHPEQWLWMHRRWRPALLPKGAPPAADARPPAAGAAPAPVTAPAQANVTSVGPAAGC</sequence>
<keyword evidence="5" id="KW-0472">Membrane</keyword>
<evidence type="ECO:0000256" key="2">
    <source>
        <dbReference type="ARBA" id="ARBA00022475"/>
    </source>
</evidence>
<evidence type="ECO:0000256" key="4">
    <source>
        <dbReference type="ARBA" id="ARBA00022679"/>
    </source>
</evidence>
<evidence type="ECO:0000256" key="6">
    <source>
        <dbReference type="ARBA" id="ARBA00023315"/>
    </source>
</evidence>
<dbReference type="NCBIfam" id="NF005120">
    <property type="entry name" value="PRK06553.1"/>
    <property type="match status" value="1"/>
</dbReference>
<reference evidence="8" key="2">
    <citation type="submission" date="2021-08" db="EMBL/GenBank/DDBJ databases">
        <authorList>
            <person name="Tani A."/>
            <person name="Ola A."/>
            <person name="Ogura Y."/>
            <person name="Katsura K."/>
            <person name="Hayashi T."/>
        </authorList>
    </citation>
    <scope>NUCLEOTIDE SEQUENCE</scope>
    <source>
        <strain evidence="8">KCTC 52305</strain>
    </source>
</reference>
<keyword evidence="2" id="KW-1003">Cell membrane</keyword>
<dbReference type="Pfam" id="PF03279">
    <property type="entry name" value="Lip_A_acyltrans"/>
    <property type="match status" value="1"/>
</dbReference>
<evidence type="ECO:0000313" key="9">
    <source>
        <dbReference type="Proteomes" id="UP001055167"/>
    </source>
</evidence>
<comment type="subcellular location">
    <subcellularLocation>
        <location evidence="1">Cell inner membrane</location>
    </subcellularLocation>
</comment>
<dbReference type="EMBL" id="BPQH01000007">
    <property type="protein sequence ID" value="GJD49866.1"/>
    <property type="molecule type" value="Genomic_DNA"/>
</dbReference>
<organism evidence="8 9">
    <name type="scientific">Methylobacterium crusticola</name>
    <dbReference type="NCBI Taxonomy" id="1697972"/>
    <lineage>
        <taxon>Bacteria</taxon>
        <taxon>Pseudomonadati</taxon>
        <taxon>Pseudomonadota</taxon>
        <taxon>Alphaproteobacteria</taxon>
        <taxon>Hyphomicrobiales</taxon>
        <taxon>Methylobacteriaceae</taxon>
        <taxon>Methylobacterium</taxon>
    </lineage>
</organism>
<reference evidence="8" key="1">
    <citation type="journal article" date="2021" name="Front. Microbiol.">
        <title>Comprehensive Comparative Genomics and Phenotyping of Methylobacterium Species.</title>
        <authorList>
            <person name="Alessa O."/>
            <person name="Ogura Y."/>
            <person name="Fujitani Y."/>
            <person name="Takami H."/>
            <person name="Hayashi T."/>
            <person name="Sahin N."/>
            <person name="Tani A."/>
        </authorList>
    </citation>
    <scope>NUCLEOTIDE SEQUENCE</scope>
    <source>
        <strain evidence="8">KCTC 52305</strain>
    </source>
</reference>
<comment type="caution">
    <text evidence="8">The sequence shown here is derived from an EMBL/GenBank/DDBJ whole genome shotgun (WGS) entry which is preliminary data.</text>
</comment>
<dbReference type="Proteomes" id="UP001055167">
    <property type="component" value="Unassembled WGS sequence"/>
</dbReference>
<evidence type="ECO:0000256" key="1">
    <source>
        <dbReference type="ARBA" id="ARBA00004533"/>
    </source>
</evidence>
<dbReference type="PANTHER" id="PTHR30606">
    <property type="entry name" value="LIPID A BIOSYNTHESIS LAUROYL ACYLTRANSFERASE"/>
    <property type="match status" value="1"/>
</dbReference>
<keyword evidence="3" id="KW-0997">Cell inner membrane</keyword>
<dbReference type="CDD" id="cd07984">
    <property type="entry name" value="LPLAT_LABLAT-like"/>
    <property type="match status" value="1"/>
</dbReference>
<evidence type="ECO:0000313" key="8">
    <source>
        <dbReference type="EMBL" id="GJD49866.1"/>
    </source>
</evidence>
<dbReference type="RefSeq" id="WP_128563412.1">
    <property type="nucleotide sequence ID" value="NZ_BPQH01000007.1"/>
</dbReference>
<feature type="region of interest" description="Disordered" evidence="7">
    <location>
        <begin position="310"/>
        <end position="347"/>
    </location>
</feature>